<proteinExistence type="predicted"/>
<name>A0A3B1D9Z4_9ZZZZ</name>
<sequence>MSLDAQIASMVKNVPECVAAGVVDIQTGMLLGIKTIDSHPQEVIDLVAAATGDLFQGPNVNAIEEMFKKLRGVTDTHHYFQEIIILSDNLVHVFQRGKKNEDVVVIVICRASASLGMILSKARTSLPLLESAI</sequence>
<dbReference type="AlphaFoldDB" id="A0A3B1D9Z4"/>
<organism evidence="1">
    <name type="scientific">hydrothermal vent metagenome</name>
    <dbReference type="NCBI Taxonomy" id="652676"/>
    <lineage>
        <taxon>unclassified sequences</taxon>
        <taxon>metagenomes</taxon>
        <taxon>ecological metagenomes</taxon>
    </lineage>
</organism>
<reference evidence="1" key="1">
    <citation type="submission" date="2018-06" db="EMBL/GenBank/DDBJ databases">
        <authorList>
            <person name="Zhirakovskaya E."/>
        </authorList>
    </citation>
    <scope>NUCLEOTIDE SEQUENCE</scope>
</reference>
<evidence type="ECO:0000313" key="1">
    <source>
        <dbReference type="EMBL" id="VAX32768.1"/>
    </source>
</evidence>
<dbReference type="EMBL" id="UOGF01000096">
    <property type="protein sequence ID" value="VAX32768.1"/>
    <property type="molecule type" value="Genomic_DNA"/>
</dbReference>
<gene>
    <name evidence="1" type="ORF">MNBD_NITROSPIRAE01-1562</name>
</gene>
<protein>
    <recommendedName>
        <fullName evidence="2">Roadblock/LAMTOR2 domain-containing protein</fullName>
    </recommendedName>
</protein>
<evidence type="ECO:0008006" key="2">
    <source>
        <dbReference type="Google" id="ProtNLM"/>
    </source>
</evidence>
<accession>A0A3B1D9Z4</accession>